<keyword evidence="1" id="KW-0677">Repeat</keyword>
<comment type="caution">
    <text evidence="3">The sequence shown here is derived from an EMBL/GenBank/DDBJ whole genome shotgun (WGS) entry which is preliminary data.</text>
</comment>
<dbReference type="PANTHER" id="PTHR10039:SF17">
    <property type="entry name" value="FUNGAL STAND N-TERMINAL GOODBYE DOMAIN-CONTAINING PROTEIN-RELATED"/>
    <property type="match status" value="1"/>
</dbReference>
<name>A0A9P6BZ91_9AGAR</name>
<proteinExistence type="predicted"/>
<accession>A0A9P6BZ91</accession>
<dbReference type="InterPro" id="IPR056884">
    <property type="entry name" value="NPHP3-like_N"/>
</dbReference>
<dbReference type="InterPro" id="IPR027417">
    <property type="entry name" value="P-loop_NTPase"/>
</dbReference>
<dbReference type="AlphaFoldDB" id="A0A9P6BZ91"/>
<organism evidence="3 4">
    <name type="scientific">Macrolepiota fuliginosa MF-IS2</name>
    <dbReference type="NCBI Taxonomy" id="1400762"/>
    <lineage>
        <taxon>Eukaryota</taxon>
        <taxon>Fungi</taxon>
        <taxon>Dikarya</taxon>
        <taxon>Basidiomycota</taxon>
        <taxon>Agaricomycotina</taxon>
        <taxon>Agaricomycetes</taxon>
        <taxon>Agaricomycetidae</taxon>
        <taxon>Agaricales</taxon>
        <taxon>Agaricineae</taxon>
        <taxon>Agaricaceae</taxon>
        <taxon>Macrolepiota</taxon>
    </lineage>
</organism>
<evidence type="ECO:0000259" key="2">
    <source>
        <dbReference type="Pfam" id="PF24883"/>
    </source>
</evidence>
<dbReference type="PANTHER" id="PTHR10039">
    <property type="entry name" value="AMELOGENIN"/>
    <property type="match status" value="1"/>
</dbReference>
<gene>
    <name evidence="3" type="ORF">P691DRAFT_710823</name>
</gene>
<evidence type="ECO:0000313" key="3">
    <source>
        <dbReference type="EMBL" id="KAF9445132.1"/>
    </source>
</evidence>
<dbReference type="Pfam" id="PF24883">
    <property type="entry name" value="NPHP3_N"/>
    <property type="match status" value="1"/>
</dbReference>
<sequence length="589" mass="66201">MPLFQGSSNLNMENGIFIDESTNILCEGHQARSGQGLDMLREACIPQALYDSSERNTPGCFPGTREEHIYNITNWGLGEWKARQARALWLQGPAGVGKSALAQSCAEGMRGRLGAAFFFSRQNGWNDPNKFLPTFVYQLTTKHPPYRDRVDAIVLGDPLVLEKSIGVQFYELLVLPLKELKGVGRGVDEDVVILIDGLDECYGTDAQTTIIQIIIASVHQQSTPFVWAFFSRPEPHIRAAFSTKQATDVCLHLTLPVSRDADRDIEAYLRDGFKMIRAKYNLPTAFTWPSEDDIHQLVERSAGLFIYTASAIRYVASPGARGPEERLRSLLELDSTETSDNPLANLDRFYILIMKQIPKETLPTTLLFLSAITSRYIPSHIPLICAILGFSLTTFYAAVSNLYSVLKIDNSEDGMPDLLALYHASFSDFLQDKKRSTQQFFMGGDDVYDRLESLYVDALFRASNTASGVNTLSWPSPDLNFICASAFHHLLFSSKEKNGHLRVDLLDQLSRVNWSVVGQSYAELTELVWVVEALIRKIPENWRPKIIRSCNPKSSTPIQRLWKPFNRLMPVPSATRYVMGHGNDQVFLV</sequence>
<evidence type="ECO:0000256" key="1">
    <source>
        <dbReference type="ARBA" id="ARBA00022737"/>
    </source>
</evidence>
<dbReference type="OrthoDB" id="5106486at2759"/>
<protein>
    <recommendedName>
        <fullName evidence="2">Nephrocystin 3-like N-terminal domain-containing protein</fullName>
    </recommendedName>
</protein>
<feature type="domain" description="Nephrocystin 3-like N-terminal" evidence="2">
    <location>
        <begin position="79"/>
        <end position="232"/>
    </location>
</feature>
<dbReference type="SUPFAM" id="SSF52540">
    <property type="entry name" value="P-loop containing nucleoside triphosphate hydrolases"/>
    <property type="match status" value="1"/>
</dbReference>
<reference evidence="3" key="1">
    <citation type="submission" date="2020-11" db="EMBL/GenBank/DDBJ databases">
        <authorList>
            <consortium name="DOE Joint Genome Institute"/>
            <person name="Ahrendt S."/>
            <person name="Riley R."/>
            <person name="Andreopoulos W."/>
            <person name="Labutti K."/>
            <person name="Pangilinan J."/>
            <person name="Ruiz-Duenas F.J."/>
            <person name="Barrasa J.M."/>
            <person name="Sanchez-Garcia M."/>
            <person name="Camarero S."/>
            <person name="Miyauchi S."/>
            <person name="Serrano A."/>
            <person name="Linde D."/>
            <person name="Babiker R."/>
            <person name="Drula E."/>
            <person name="Ayuso-Fernandez I."/>
            <person name="Pacheco R."/>
            <person name="Padilla G."/>
            <person name="Ferreira P."/>
            <person name="Barriuso J."/>
            <person name="Kellner H."/>
            <person name="Castanera R."/>
            <person name="Alfaro M."/>
            <person name="Ramirez L."/>
            <person name="Pisabarro A.G."/>
            <person name="Kuo A."/>
            <person name="Tritt A."/>
            <person name="Lipzen A."/>
            <person name="He G."/>
            <person name="Yan M."/>
            <person name="Ng V."/>
            <person name="Cullen D."/>
            <person name="Martin F."/>
            <person name="Rosso M.-N."/>
            <person name="Henrissat B."/>
            <person name="Hibbett D."/>
            <person name="Martinez A.T."/>
            <person name="Grigoriev I.V."/>
        </authorList>
    </citation>
    <scope>NUCLEOTIDE SEQUENCE</scope>
    <source>
        <strain evidence="3">MF-IS2</strain>
    </source>
</reference>
<evidence type="ECO:0000313" key="4">
    <source>
        <dbReference type="Proteomes" id="UP000807342"/>
    </source>
</evidence>
<dbReference type="Proteomes" id="UP000807342">
    <property type="component" value="Unassembled WGS sequence"/>
</dbReference>
<dbReference type="Gene3D" id="3.40.50.300">
    <property type="entry name" value="P-loop containing nucleotide triphosphate hydrolases"/>
    <property type="match status" value="1"/>
</dbReference>
<dbReference type="EMBL" id="MU151322">
    <property type="protein sequence ID" value="KAF9445132.1"/>
    <property type="molecule type" value="Genomic_DNA"/>
</dbReference>
<keyword evidence="4" id="KW-1185">Reference proteome</keyword>